<evidence type="ECO:0000313" key="2">
    <source>
        <dbReference type="EMBL" id="KAJ1123148.1"/>
    </source>
</evidence>
<dbReference type="Proteomes" id="UP001066276">
    <property type="component" value="Chromosome 7"/>
</dbReference>
<reference evidence="2" key="1">
    <citation type="journal article" date="2022" name="bioRxiv">
        <title>Sequencing and chromosome-scale assembly of the giantPleurodeles waltlgenome.</title>
        <authorList>
            <person name="Brown T."/>
            <person name="Elewa A."/>
            <person name="Iarovenko S."/>
            <person name="Subramanian E."/>
            <person name="Araus A.J."/>
            <person name="Petzold A."/>
            <person name="Susuki M."/>
            <person name="Suzuki K.-i.T."/>
            <person name="Hayashi T."/>
            <person name="Toyoda A."/>
            <person name="Oliveira C."/>
            <person name="Osipova E."/>
            <person name="Leigh N.D."/>
            <person name="Simon A."/>
            <person name="Yun M.H."/>
        </authorList>
    </citation>
    <scope>NUCLEOTIDE SEQUENCE</scope>
    <source>
        <strain evidence="2">20211129_DDA</strain>
        <tissue evidence="2">Liver</tissue>
    </source>
</reference>
<accession>A0AAV7PBR7</accession>
<evidence type="ECO:0000256" key="1">
    <source>
        <dbReference type="SAM" id="MobiDB-lite"/>
    </source>
</evidence>
<comment type="caution">
    <text evidence="2">The sequence shown here is derived from an EMBL/GenBank/DDBJ whole genome shotgun (WGS) entry which is preliminary data.</text>
</comment>
<dbReference type="AlphaFoldDB" id="A0AAV7PBR7"/>
<gene>
    <name evidence="2" type="ORF">NDU88_001621</name>
</gene>
<sequence>MAGKLKLKKPDVGFRREGGERGGRRRGGDEGATMRTEKPGRPRSRVSQSGTGGVERTGRRLSRSGTEEEPDSGKQSPIARHASGEAWHHQVHGSTWGRGREDGWGITKEGLEGRGLHYKNKRHGEGEGINREE</sequence>
<feature type="compositionally biased region" description="Basic and acidic residues" evidence="1">
    <location>
        <begin position="8"/>
        <end position="29"/>
    </location>
</feature>
<feature type="compositionally biased region" description="Basic and acidic residues" evidence="1">
    <location>
        <begin position="98"/>
        <end position="115"/>
    </location>
</feature>
<feature type="compositionally biased region" description="Basic and acidic residues" evidence="1">
    <location>
        <begin position="123"/>
        <end position="133"/>
    </location>
</feature>
<proteinExistence type="predicted"/>
<feature type="region of interest" description="Disordered" evidence="1">
    <location>
        <begin position="1"/>
        <end position="133"/>
    </location>
</feature>
<protein>
    <submittedName>
        <fullName evidence="2">Uncharacterized protein</fullName>
    </submittedName>
</protein>
<name>A0AAV7PBR7_PLEWA</name>
<evidence type="ECO:0000313" key="3">
    <source>
        <dbReference type="Proteomes" id="UP001066276"/>
    </source>
</evidence>
<organism evidence="2 3">
    <name type="scientific">Pleurodeles waltl</name>
    <name type="common">Iberian ribbed newt</name>
    <dbReference type="NCBI Taxonomy" id="8319"/>
    <lineage>
        <taxon>Eukaryota</taxon>
        <taxon>Metazoa</taxon>
        <taxon>Chordata</taxon>
        <taxon>Craniata</taxon>
        <taxon>Vertebrata</taxon>
        <taxon>Euteleostomi</taxon>
        <taxon>Amphibia</taxon>
        <taxon>Batrachia</taxon>
        <taxon>Caudata</taxon>
        <taxon>Salamandroidea</taxon>
        <taxon>Salamandridae</taxon>
        <taxon>Pleurodelinae</taxon>
        <taxon>Pleurodeles</taxon>
    </lineage>
</organism>
<keyword evidence="3" id="KW-1185">Reference proteome</keyword>
<dbReference type="EMBL" id="JANPWB010000011">
    <property type="protein sequence ID" value="KAJ1123148.1"/>
    <property type="molecule type" value="Genomic_DNA"/>
</dbReference>